<feature type="non-terminal residue" evidence="1">
    <location>
        <position position="1"/>
    </location>
</feature>
<evidence type="ECO:0000313" key="1">
    <source>
        <dbReference type="EMBL" id="CAG8838482.1"/>
    </source>
</evidence>
<evidence type="ECO:0000313" key="2">
    <source>
        <dbReference type="Proteomes" id="UP000789920"/>
    </source>
</evidence>
<protein>
    <submittedName>
        <fullName evidence="1">4014_t:CDS:1</fullName>
    </submittedName>
</protein>
<feature type="non-terminal residue" evidence="1">
    <location>
        <position position="150"/>
    </location>
</feature>
<comment type="caution">
    <text evidence="1">The sequence shown here is derived from an EMBL/GenBank/DDBJ whole genome shotgun (WGS) entry which is preliminary data.</text>
</comment>
<dbReference type="EMBL" id="CAJVQC010120693">
    <property type="protein sequence ID" value="CAG8838482.1"/>
    <property type="molecule type" value="Genomic_DNA"/>
</dbReference>
<sequence>IENSVVDNGFGLYGACFTTSASALVLQTSSITRCVSYSGVASLTGVNMSWYGGMQFVEALHTIGEIVFYAILQKDLDKAKSSLSSSSSFSSSSLSPKISLTLGGAFALTVLSFVSTMVIVFIYWKTKSMPQEDQKNFYDTTQYNQNGGAV</sequence>
<dbReference type="Proteomes" id="UP000789920">
    <property type="component" value="Unassembled WGS sequence"/>
</dbReference>
<organism evidence="1 2">
    <name type="scientific">Racocetra persica</name>
    <dbReference type="NCBI Taxonomy" id="160502"/>
    <lineage>
        <taxon>Eukaryota</taxon>
        <taxon>Fungi</taxon>
        <taxon>Fungi incertae sedis</taxon>
        <taxon>Mucoromycota</taxon>
        <taxon>Glomeromycotina</taxon>
        <taxon>Glomeromycetes</taxon>
        <taxon>Diversisporales</taxon>
        <taxon>Gigasporaceae</taxon>
        <taxon>Racocetra</taxon>
    </lineage>
</organism>
<reference evidence="1" key="1">
    <citation type="submission" date="2021-06" db="EMBL/GenBank/DDBJ databases">
        <authorList>
            <person name="Kallberg Y."/>
            <person name="Tangrot J."/>
            <person name="Rosling A."/>
        </authorList>
    </citation>
    <scope>NUCLEOTIDE SEQUENCE</scope>
    <source>
        <strain evidence="1">MA461A</strain>
    </source>
</reference>
<gene>
    <name evidence="1" type="ORF">RPERSI_LOCUS30684</name>
</gene>
<proteinExistence type="predicted"/>
<accession>A0ACA9SJH1</accession>
<name>A0ACA9SJH1_9GLOM</name>
<keyword evidence="2" id="KW-1185">Reference proteome</keyword>